<dbReference type="Pfam" id="PF12928">
    <property type="entry name" value="tRNA_int_end_N2"/>
    <property type="match status" value="1"/>
</dbReference>
<evidence type="ECO:0000313" key="5">
    <source>
        <dbReference type="EMBL" id="KAF0981405.1"/>
    </source>
</evidence>
<comment type="caution">
    <text evidence="5">The sequence shown here is derived from an EMBL/GenBank/DDBJ whole genome shotgun (WGS) entry which is preliminary data.</text>
</comment>
<dbReference type="GeneID" id="68119730"/>
<dbReference type="AlphaFoldDB" id="A0A6A5C7E9"/>
<dbReference type="VEuPathDB" id="AmoebaDB:NF0045860"/>
<dbReference type="EMBL" id="VFQX01000014">
    <property type="protein sequence ID" value="KAF0981405.1"/>
    <property type="molecule type" value="Genomic_DNA"/>
</dbReference>
<evidence type="ECO:0000313" key="6">
    <source>
        <dbReference type="Proteomes" id="UP000444721"/>
    </source>
</evidence>
<proteinExistence type="inferred from homology"/>
<dbReference type="PANTHER" id="PTHR21027">
    <property type="entry name" value="TRNA-SPLICING ENDONUCLEASE SUBUNIT SEN54"/>
    <property type="match status" value="1"/>
</dbReference>
<gene>
    <name evidence="5" type="ORF">FDP41_012515</name>
</gene>
<evidence type="ECO:0000256" key="1">
    <source>
        <dbReference type="ARBA" id="ARBA00005736"/>
    </source>
</evidence>
<dbReference type="Proteomes" id="UP000444721">
    <property type="component" value="Unassembled WGS sequence"/>
</dbReference>
<dbReference type="VEuPathDB" id="AmoebaDB:FDP41_012515"/>
<dbReference type="InterPro" id="IPR024337">
    <property type="entry name" value="tRNA_splic_suSen54"/>
</dbReference>
<evidence type="ECO:0000256" key="3">
    <source>
        <dbReference type="SAM" id="MobiDB-lite"/>
    </source>
</evidence>
<evidence type="ECO:0000259" key="4">
    <source>
        <dbReference type="Pfam" id="PF12928"/>
    </source>
</evidence>
<dbReference type="GO" id="GO:0000379">
    <property type="term" value="P:tRNA-type intron splice site recognition and cleavage"/>
    <property type="evidence" value="ECO:0007669"/>
    <property type="project" value="TreeGrafter"/>
</dbReference>
<evidence type="ECO:0000256" key="2">
    <source>
        <dbReference type="ARBA" id="ARBA00022694"/>
    </source>
</evidence>
<reference evidence="5 6" key="1">
    <citation type="journal article" date="2019" name="Sci. Rep.">
        <title>Nanopore sequencing improves the draft genome of the human pathogenic amoeba Naegleria fowleri.</title>
        <authorList>
            <person name="Liechti N."/>
            <person name="Schurch N."/>
            <person name="Bruggmann R."/>
            <person name="Wittwer M."/>
        </authorList>
    </citation>
    <scope>NUCLEOTIDE SEQUENCE [LARGE SCALE GENOMIC DNA]</scope>
    <source>
        <strain evidence="5 6">ATCC 30894</strain>
    </source>
</reference>
<keyword evidence="6" id="KW-1185">Reference proteome</keyword>
<dbReference type="OrthoDB" id="408683at2759"/>
<dbReference type="GO" id="GO:0000214">
    <property type="term" value="C:tRNA-intron endonuclease complex"/>
    <property type="evidence" value="ECO:0007669"/>
    <property type="project" value="TreeGrafter"/>
</dbReference>
<dbReference type="RefSeq" id="XP_044566118.1">
    <property type="nucleotide sequence ID" value="XM_044703043.1"/>
</dbReference>
<dbReference type="OMA" id="MNIAPFE"/>
<dbReference type="PANTHER" id="PTHR21027:SF1">
    <property type="entry name" value="TRNA-SPLICING ENDONUCLEASE SUBUNIT SEN54"/>
    <property type="match status" value="1"/>
</dbReference>
<organism evidence="5 6">
    <name type="scientific">Naegleria fowleri</name>
    <name type="common">Brain eating amoeba</name>
    <dbReference type="NCBI Taxonomy" id="5763"/>
    <lineage>
        <taxon>Eukaryota</taxon>
        <taxon>Discoba</taxon>
        <taxon>Heterolobosea</taxon>
        <taxon>Tetramitia</taxon>
        <taxon>Eutetramitia</taxon>
        <taxon>Vahlkampfiidae</taxon>
        <taxon>Naegleria</taxon>
    </lineage>
</organism>
<dbReference type="InterPro" id="IPR024336">
    <property type="entry name" value="tRNA_splic_suSen54_N"/>
</dbReference>
<name>A0A6A5C7E9_NAEFO</name>
<comment type="similarity">
    <text evidence="1">Belongs to the SEN54 family.</text>
</comment>
<dbReference type="VEuPathDB" id="AmoebaDB:NfTy_038820"/>
<feature type="region of interest" description="Disordered" evidence="3">
    <location>
        <begin position="317"/>
        <end position="339"/>
    </location>
</feature>
<keyword evidence="2" id="KW-0819">tRNA processing</keyword>
<protein>
    <recommendedName>
        <fullName evidence="4">tRNA-splicing endonuclease subunit Sen54 N-terminal domain-containing protein</fullName>
    </recommendedName>
</protein>
<accession>A0A6A5C7E9</accession>
<feature type="domain" description="tRNA-splicing endonuclease subunit Sen54 N-terminal" evidence="4">
    <location>
        <begin position="16"/>
        <end position="101"/>
    </location>
</feature>
<sequence length="339" mass="38423">MNVMATQIITIGKIARKDISIGEFIPEENAVKTIQMKGKIGSDMGFTIRKENLCERIRKNPTVYVEGLDEKLIIRQDSENAFRFLHIEEALYLIDVGSLILIVEKEPYQLCHLEIQEKKLLRLVITSKQQNKANSRVLWSTFEWFSQQTANDEFHDAISPLIYNLELKDEQLLEQQQLFNTLNIIKCGLCSYSSPMRDVMNTTTSADSSSSTDMMDFSTHSTEGTIKAFEPIMFDVWKPGVSLNDSPSMIIIVTSFSNSTVPTINDIFKVSEQGARFNQIPIFHCVIGESGSVMFMNLCPCEIENLLLTPLMPSQATSDTTTTMTTMLPSDHTDQYNRE</sequence>